<dbReference type="SUPFAM" id="SSF51735">
    <property type="entry name" value="NAD(P)-binding Rossmann-fold domains"/>
    <property type="match status" value="1"/>
</dbReference>
<dbReference type="InterPro" id="IPR020904">
    <property type="entry name" value="Sc_DH/Rdtase_CS"/>
</dbReference>
<evidence type="ECO:0000313" key="4">
    <source>
        <dbReference type="EMBL" id="RVU87081.1"/>
    </source>
</evidence>
<keyword evidence="2" id="KW-0560">Oxidoreductase</keyword>
<gene>
    <name evidence="4" type="ORF">EJB19_12065</name>
</gene>
<organism evidence="4">
    <name type="scientific">Flavobacterium columnare</name>
    <dbReference type="NCBI Taxonomy" id="996"/>
    <lineage>
        <taxon>Bacteria</taxon>
        <taxon>Pseudomonadati</taxon>
        <taxon>Bacteroidota</taxon>
        <taxon>Flavobacteriia</taxon>
        <taxon>Flavobacteriales</taxon>
        <taxon>Flavobacteriaceae</taxon>
        <taxon>Flavobacterium</taxon>
    </lineage>
</organism>
<dbReference type="EMBL" id="RWGX01000005">
    <property type="protein sequence ID" value="RVU87081.1"/>
    <property type="molecule type" value="Genomic_DNA"/>
</dbReference>
<dbReference type="Pfam" id="PF00106">
    <property type="entry name" value="adh_short"/>
    <property type="match status" value="1"/>
</dbReference>
<comment type="caution">
    <text evidence="4">The sequence shown here is derived from an EMBL/GenBank/DDBJ whole genome shotgun (WGS) entry which is preliminary data.</text>
</comment>
<accession>A0AA94F1Z3</accession>
<dbReference type="AlphaFoldDB" id="A0AA94F1Z3"/>
<evidence type="ECO:0000256" key="1">
    <source>
        <dbReference type="ARBA" id="ARBA00006484"/>
    </source>
</evidence>
<comment type="similarity">
    <text evidence="1 3">Belongs to the short-chain dehydrogenases/reductases (SDR) family.</text>
</comment>
<dbReference type="PRINTS" id="PR00080">
    <property type="entry name" value="SDRFAMILY"/>
</dbReference>
<evidence type="ECO:0000256" key="3">
    <source>
        <dbReference type="RuleBase" id="RU000363"/>
    </source>
</evidence>
<dbReference type="PANTHER" id="PTHR24322:SF736">
    <property type="entry name" value="RETINOL DEHYDROGENASE 10"/>
    <property type="match status" value="1"/>
</dbReference>
<sequence>MSRIILKNKKVLITGGASGIGKIMVRKALERGVSEIIIWDIDKEGLEKLKKDFATFESKIKIYTVDLSEIEEVITLANQIKKEIGIIDILINNAGIVVGKHFLDHTTSEISRTLLINAEALMQTTRVFLPGMLAQNYGAICNIASSAGLVSSPKMSVYVASKWAVVGWSDSLRLELLEQTKDVSVTTIMPYYINTGMFDGVQSKVLPILEPEKTAEKIICAIEKRTRILAMPLPYWFIRLAQGIFPLSVYEWIMDNVLGIYDTMNHFKGRK</sequence>
<name>A0AA94F1Z3_9FLAO</name>
<dbReference type="PANTHER" id="PTHR24322">
    <property type="entry name" value="PKSB"/>
    <property type="match status" value="1"/>
</dbReference>
<proteinExistence type="inferred from homology"/>
<dbReference type="InterPro" id="IPR002347">
    <property type="entry name" value="SDR_fam"/>
</dbReference>
<dbReference type="InterPro" id="IPR036291">
    <property type="entry name" value="NAD(P)-bd_dom_sf"/>
</dbReference>
<dbReference type="CDD" id="cd05339">
    <property type="entry name" value="17beta-HSDXI-like_SDR_c"/>
    <property type="match status" value="1"/>
</dbReference>
<dbReference type="Gene3D" id="3.40.50.720">
    <property type="entry name" value="NAD(P)-binding Rossmann-like Domain"/>
    <property type="match status" value="1"/>
</dbReference>
<dbReference type="RefSeq" id="WP_088419736.1">
    <property type="nucleotide sequence ID" value="NZ_RWGX02000008.1"/>
</dbReference>
<dbReference type="GO" id="GO:0016616">
    <property type="term" value="F:oxidoreductase activity, acting on the CH-OH group of donors, NAD or NADP as acceptor"/>
    <property type="evidence" value="ECO:0007669"/>
    <property type="project" value="TreeGrafter"/>
</dbReference>
<dbReference type="PRINTS" id="PR00081">
    <property type="entry name" value="GDHRDH"/>
</dbReference>
<protein>
    <submittedName>
        <fullName evidence="4">SDR family NAD(P)-dependent oxidoreductase</fullName>
    </submittedName>
</protein>
<evidence type="ECO:0000256" key="2">
    <source>
        <dbReference type="ARBA" id="ARBA00023002"/>
    </source>
</evidence>
<reference evidence="4" key="1">
    <citation type="submission" date="2018-12" db="EMBL/GenBank/DDBJ databases">
        <title>Draft genome sequence of Flaovobacterium columnare BGFS27 isolated from channel catfish in Alabama.</title>
        <authorList>
            <person name="Cai W."/>
            <person name="Arias C."/>
        </authorList>
    </citation>
    <scope>NUCLEOTIDE SEQUENCE [LARGE SCALE GENOMIC DNA]</scope>
    <source>
        <strain evidence="4">BGFS27</strain>
    </source>
</reference>
<dbReference type="PROSITE" id="PS00061">
    <property type="entry name" value="ADH_SHORT"/>
    <property type="match status" value="1"/>
</dbReference>